<dbReference type="InterPro" id="IPR036748">
    <property type="entry name" value="MTH938-like_sf"/>
</dbReference>
<proteinExistence type="predicted"/>
<organism evidence="1 2">
    <name type="scientific">Thioploca ingrica</name>
    <dbReference type="NCBI Taxonomy" id="40754"/>
    <lineage>
        <taxon>Bacteria</taxon>
        <taxon>Pseudomonadati</taxon>
        <taxon>Pseudomonadota</taxon>
        <taxon>Gammaproteobacteria</taxon>
        <taxon>Thiotrichales</taxon>
        <taxon>Thiotrichaceae</taxon>
        <taxon>Thioploca</taxon>
    </lineage>
</organism>
<evidence type="ECO:0000313" key="2">
    <source>
        <dbReference type="Proteomes" id="UP000031623"/>
    </source>
</evidence>
<reference evidence="1 2" key="1">
    <citation type="journal article" date="2014" name="ISME J.">
        <title>Ecophysiology of Thioploca ingrica as revealed by the complete genome sequence supplemented with proteomic evidence.</title>
        <authorList>
            <person name="Kojima H."/>
            <person name="Ogura Y."/>
            <person name="Yamamoto N."/>
            <person name="Togashi T."/>
            <person name="Mori H."/>
            <person name="Watanabe T."/>
            <person name="Nemoto F."/>
            <person name="Kurokawa K."/>
            <person name="Hayashi T."/>
            <person name="Fukui M."/>
        </authorList>
    </citation>
    <scope>NUCLEOTIDE SEQUENCE [LARGE SCALE GENOMIC DNA]</scope>
</reference>
<evidence type="ECO:0000313" key="1">
    <source>
        <dbReference type="EMBL" id="BAP57262.1"/>
    </source>
</evidence>
<dbReference type="EMBL" id="AP014633">
    <property type="protein sequence ID" value="BAP57262.1"/>
    <property type="molecule type" value="Genomic_DNA"/>
</dbReference>
<dbReference type="Proteomes" id="UP000031623">
    <property type="component" value="Chromosome"/>
</dbReference>
<protein>
    <recommendedName>
        <fullName evidence="3">Xcc1710-like domain-containing protein</fullName>
    </recommendedName>
</protein>
<dbReference type="InterPro" id="IPR007523">
    <property type="entry name" value="NDUFAF3/AAMDC"/>
</dbReference>
<dbReference type="STRING" id="40754.THII_2965"/>
<dbReference type="OrthoDB" id="9800373at2"/>
<accession>A0A090AMM2</accession>
<keyword evidence="2" id="KW-1185">Reference proteome</keyword>
<dbReference type="KEGG" id="tig:THII_2965"/>
<dbReference type="HOGENOM" id="CLU_074390_2_1_6"/>
<dbReference type="Gene3D" id="3.40.1230.10">
    <property type="entry name" value="MTH938-like"/>
    <property type="match status" value="1"/>
</dbReference>
<dbReference type="CDD" id="cd05560">
    <property type="entry name" value="Xcc1710_like"/>
    <property type="match status" value="1"/>
</dbReference>
<dbReference type="PANTHER" id="PTHR21192">
    <property type="entry name" value="NUCLEAR PROTEIN E3-3"/>
    <property type="match status" value="1"/>
</dbReference>
<dbReference type="Pfam" id="PF04430">
    <property type="entry name" value="DUF498"/>
    <property type="match status" value="1"/>
</dbReference>
<sequence>MKFQLDFGQASYQIQRYDSQSVTINDKIYTQSIIVMPEYLSEWAVKDFNRLEPDHFQRLRALCPEVVLLGTGAAIHFPTPELLTPLTHDGIGVEVMNTPAACRTYMILMAEGRKVAAALLFE</sequence>
<name>A0A090AMM2_9GAMM</name>
<evidence type="ECO:0008006" key="3">
    <source>
        <dbReference type="Google" id="ProtNLM"/>
    </source>
</evidence>
<dbReference type="AlphaFoldDB" id="A0A090AMM2"/>
<gene>
    <name evidence="1" type="ORF">THII_2965</name>
</gene>
<dbReference type="PANTHER" id="PTHR21192:SF2">
    <property type="entry name" value="NADH DEHYDROGENASE [UBIQUINONE] 1 ALPHA SUBCOMPLEX ASSEMBLY FACTOR 3"/>
    <property type="match status" value="1"/>
</dbReference>
<dbReference type="SUPFAM" id="SSF64076">
    <property type="entry name" value="MTH938-like"/>
    <property type="match status" value="1"/>
</dbReference>